<accession>A0A4S2H8U3</accession>
<dbReference type="RefSeq" id="WP_135945236.1">
    <property type="nucleotide sequence ID" value="NZ_BMEI01000003.1"/>
</dbReference>
<dbReference type="EMBL" id="SRXV01000003">
    <property type="protein sequence ID" value="TGY92103.1"/>
    <property type="molecule type" value="Genomic_DNA"/>
</dbReference>
<evidence type="ECO:0008006" key="4">
    <source>
        <dbReference type="Google" id="ProtNLM"/>
    </source>
</evidence>
<evidence type="ECO:0000256" key="1">
    <source>
        <dbReference type="SAM" id="SignalP"/>
    </source>
</evidence>
<protein>
    <recommendedName>
        <fullName evidence="4">Choice-of-anchor D domain-containing protein</fullName>
    </recommendedName>
</protein>
<keyword evidence="1" id="KW-0732">Signal</keyword>
<dbReference type="Proteomes" id="UP000305451">
    <property type="component" value="Unassembled WGS sequence"/>
</dbReference>
<comment type="caution">
    <text evidence="2">The sequence shown here is derived from an EMBL/GenBank/DDBJ whole genome shotgun (WGS) entry which is preliminary data.</text>
</comment>
<reference evidence="2 3" key="1">
    <citation type="journal article" date="2013" name="Int. J. Syst. Evol. Microbiol.">
        <title>Marinicauda pacifica gen. nov., sp. nov., a prosthecate alphaproteobacterium of the family Hyphomonadaceae isolated from deep seawater.</title>
        <authorList>
            <person name="Zhang X.Y."/>
            <person name="Li G.W."/>
            <person name="Wang C.S."/>
            <person name="Zhang Y.J."/>
            <person name="Xu X.W."/>
            <person name="Li H."/>
            <person name="Liu A."/>
            <person name="Liu C."/>
            <person name="Xie B.B."/>
            <person name="Qin Q.L."/>
            <person name="Xu Z."/>
            <person name="Chen X.L."/>
            <person name="Zhou B.C."/>
            <person name="Zhang Y.Z."/>
        </authorList>
    </citation>
    <scope>NUCLEOTIDE SEQUENCE [LARGE SCALE GENOMIC DNA]</scope>
    <source>
        <strain evidence="2 3">P-1 km-3</strain>
    </source>
</reference>
<organism evidence="2 3">
    <name type="scientific">Marinicauda pacifica</name>
    <dbReference type="NCBI Taxonomy" id="1133559"/>
    <lineage>
        <taxon>Bacteria</taxon>
        <taxon>Pseudomonadati</taxon>
        <taxon>Pseudomonadota</taxon>
        <taxon>Alphaproteobacteria</taxon>
        <taxon>Maricaulales</taxon>
        <taxon>Maricaulaceae</taxon>
        <taxon>Marinicauda</taxon>
    </lineage>
</organism>
<proteinExistence type="predicted"/>
<evidence type="ECO:0000313" key="3">
    <source>
        <dbReference type="Proteomes" id="UP000305451"/>
    </source>
</evidence>
<keyword evidence="3" id="KW-1185">Reference proteome</keyword>
<gene>
    <name evidence="2" type="ORF">E5162_10570</name>
</gene>
<name>A0A4S2H8U3_9PROT</name>
<sequence length="516" mass="51511">MALNSHGLNLMGDYPMKLSHLLTGAALVALTAGAAVAQVPSAQQPGLTVESALNATDFGPAQIFASETDLSAARPDGRILFQFDATELGAGGTPLFDSLSAAEKVSIKLTLTGGLHFDTQVQDTDFASPGGAACTMVVSAGGAIGSQSVTFETTGGNSNCDDNANEIQFDVDLEARGAGNASVEVRDGNNAVIYTETYRSAPTQAGGVDLVRVASGVLVSVSADTVVTEAEGTAGGAGIRFDALDIDAVGPPVKDAVLGSIAFSNAGGVLSGVNPAALNETFDLGTHASNASFTVTLPSASSFTGIQFEGSDSGATPTVNFTSSNPNSATATISGTALTLADIANGDNVEFALVEDGGDLGTPISFQTPTVSATFTGVTNVNLAGEAVNGAALQTIALEGVSQADSDGNAFRWVGDGGGTDSIFRCYINGTSARVFASLTNAVNGANGTYDLGVIGAPAGELIVTSDMISAVSGAFSRADVTLSVADPRAFGGNGCDRMLLSGAGTLSDFGADYDG</sequence>
<evidence type="ECO:0000313" key="2">
    <source>
        <dbReference type="EMBL" id="TGY92103.1"/>
    </source>
</evidence>
<feature type="signal peptide" evidence="1">
    <location>
        <begin position="1"/>
        <end position="37"/>
    </location>
</feature>
<dbReference type="AlphaFoldDB" id="A0A4S2H8U3"/>
<feature type="chain" id="PRO_5020998470" description="Choice-of-anchor D domain-containing protein" evidence="1">
    <location>
        <begin position="38"/>
        <end position="516"/>
    </location>
</feature>